<protein>
    <recommendedName>
        <fullName evidence="2">DUF3943 domain-containing protein</fullName>
    </recommendedName>
</protein>
<reference evidence="3 4" key="1">
    <citation type="journal article" date="2024" name="Arch. Microbiol.">
        <title>Corallococcus caeni sp. nov., a novel myxobacterium isolated from activated sludge.</title>
        <authorList>
            <person name="Tomita S."/>
            <person name="Nakai R."/>
            <person name="Kuroda K."/>
            <person name="Kurashita H."/>
            <person name="Hatamoto M."/>
            <person name="Yamaguchi T."/>
            <person name="Narihiro T."/>
        </authorList>
    </citation>
    <scope>NUCLEOTIDE SEQUENCE [LARGE SCALE GENOMIC DNA]</scope>
    <source>
        <strain evidence="3 4">NO1</strain>
    </source>
</reference>
<keyword evidence="4" id="KW-1185">Reference proteome</keyword>
<proteinExistence type="predicted"/>
<sequence length="495" mass="54338">MGRGGRERGRGGDGSPWPLGGVLLAGGLLLGGPAFAQEGPCTDGPRFHADAAVRAAAPSPPADAPLNEEPVREDTSRERPHPWLALAEVTSINLVVWTWDRVLMNREWARVTPSDWGENLTSGFEWDGDHFGTNQLAHPYHGSLYYVAARDNGIPYLGSLGFTLLGSLQWEVFAENKKPSINDIANTSLGGTIMGEAIYRLSSMVLDTEATGWERVGRELGAAALSPVRGVNRVLRGDSWRVEPTPSDWRPDRFAGWARLGYLKLGNGESLAWGKNQFFTELSLRYGDAFRGAHRRPFDAFEGRVQFTTQEAHLISYGQLMGLLVATPLAHDSRDELRLGVFQQMRYVNTAAYELGSQSVDVGLTYQHDLPGSAALRSMLLLNGALLASVSSEHAGQGGRNYDYGVGPGLQLRVTYTRDEWDFVSLEGGLSQIIVLDGSSGSHQVRTAQLRVDLPVYRRLGLGVEGNLFQRDSHFAEFPSVTKDTYQLRLFLSVH</sequence>
<dbReference type="Pfam" id="PF13084">
    <property type="entry name" value="DUF3943"/>
    <property type="match status" value="1"/>
</dbReference>
<evidence type="ECO:0000256" key="1">
    <source>
        <dbReference type="SAM" id="MobiDB-lite"/>
    </source>
</evidence>
<dbReference type="InterPro" id="IPR025079">
    <property type="entry name" value="DUF3943"/>
</dbReference>
<dbReference type="EMBL" id="BTTX01000006">
    <property type="protein sequence ID" value="GMU09541.1"/>
    <property type="molecule type" value="Genomic_DNA"/>
</dbReference>
<gene>
    <name evidence="3" type="ORF">ASNO1_57950</name>
</gene>
<feature type="compositionally biased region" description="Basic and acidic residues" evidence="1">
    <location>
        <begin position="69"/>
        <end position="79"/>
    </location>
</feature>
<accession>A0ABQ6R0W0</accession>
<organism evidence="3 4">
    <name type="scientific">Corallococcus caeni</name>
    <dbReference type="NCBI Taxonomy" id="3082388"/>
    <lineage>
        <taxon>Bacteria</taxon>
        <taxon>Pseudomonadati</taxon>
        <taxon>Myxococcota</taxon>
        <taxon>Myxococcia</taxon>
        <taxon>Myxococcales</taxon>
        <taxon>Cystobacterineae</taxon>
        <taxon>Myxococcaceae</taxon>
        <taxon>Corallococcus</taxon>
    </lineage>
</organism>
<dbReference type="RefSeq" id="WP_338280559.1">
    <property type="nucleotide sequence ID" value="NZ_BTTX01000006.1"/>
</dbReference>
<comment type="caution">
    <text evidence="3">The sequence shown here is derived from an EMBL/GenBank/DDBJ whole genome shotgun (WGS) entry which is preliminary data.</text>
</comment>
<name>A0ABQ6R0W0_9BACT</name>
<dbReference type="Proteomes" id="UP001342631">
    <property type="component" value="Unassembled WGS sequence"/>
</dbReference>
<evidence type="ECO:0000313" key="3">
    <source>
        <dbReference type="EMBL" id="GMU09541.1"/>
    </source>
</evidence>
<feature type="region of interest" description="Disordered" evidence="1">
    <location>
        <begin position="54"/>
        <end position="79"/>
    </location>
</feature>
<evidence type="ECO:0000313" key="4">
    <source>
        <dbReference type="Proteomes" id="UP001342631"/>
    </source>
</evidence>
<feature type="domain" description="DUF3943" evidence="2">
    <location>
        <begin position="123"/>
        <end position="228"/>
    </location>
</feature>
<evidence type="ECO:0000259" key="2">
    <source>
        <dbReference type="Pfam" id="PF13084"/>
    </source>
</evidence>